<organism evidence="1 2">
    <name type="scientific">Spiromyces aspiralis</name>
    <dbReference type="NCBI Taxonomy" id="68401"/>
    <lineage>
        <taxon>Eukaryota</taxon>
        <taxon>Fungi</taxon>
        <taxon>Fungi incertae sedis</taxon>
        <taxon>Zoopagomycota</taxon>
        <taxon>Kickxellomycotina</taxon>
        <taxon>Kickxellomycetes</taxon>
        <taxon>Kickxellales</taxon>
        <taxon>Kickxellaceae</taxon>
        <taxon>Spiromyces</taxon>
    </lineage>
</organism>
<dbReference type="Proteomes" id="UP001145114">
    <property type="component" value="Unassembled WGS sequence"/>
</dbReference>
<gene>
    <name evidence="1" type="ORF">EV182_002429</name>
</gene>
<accession>A0ACC1HRR3</accession>
<reference evidence="1" key="1">
    <citation type="submission" date="2022-06" db="EMBL/GenBank/DDBJ databases">
        <title>Phylogenomic reconstructions and comparative analyses of Kickxellomycotina fungi.</title>
        <authorList>
            <person name="Reynolds N.K."/>
            <person name="Stajich J.E."/>
            <person name="Barry K."/>
            <person name="Grigoriev I.V."/>
            <person name="Crous P."/>
            <person name="Smith M.E."/>
        </authorList>
    </citation>
    <scope>NUCLEOTIDE SEQUENCE</scope>
    <source>
        <strain evidence="1">RSA 2271</strain>
    </source>
</reference>
<sequence length="744" mass="82694">RIAIARALVRNPSILLLDEATSALDTESERLVQDALDRISSSRTTISIAHRLSTIRNCDQIYVVRKGVVSEHGTHEELVVLGGEYARMVKAQELRQAVRVEDQGGEELEEKRVEDLIREEQERARKIARRTSTHRSTTSSIGNNAVGLVFEQKKQATTYSPRALYQIYKRNVQYLRVWIPATFCALIDGAVMPCFTILFAKMLIVFASTDPEYIKSKTRLYAPLFLVFAVVSLVAIFGRFSLFSVGSEIVTRQIRIRTFRTFLRQDCGFFDDEKHSTGALTAQLSTEAEDINKVGSYIVPQLVSSTSTLICGIVISFVHDWRLAFVALGCLPILSFANYLQTVATRASSQKLKAAYEMSGQAAAETISSIRTVATLSRELTFIKIFYDYNYGPHASAVRSTRYASLGYGFSQAALLLAFALIFYVGALFVIHKDMAVEDMFNVLYSVMFTAMAVGQLSQFASLYTKGVVAADAVISIWDRKSNIDGTNDSGRVPPAFEGRVELENVEFAYPIRPKAKILNRISFEARPGQTVALVGGSGSGKSTSVALIQRLYDVLGGATFVEDIDVRDWNICKLRDSLSIVSQEPILFNLTIEENIRYGKPDATLQEIEEACKVANIYRFVTSLPDGFDTRVGQKGGRLSGGQKQRIAIARAMIRKPRLLLLDEATSALDSESEKIVQKVLDKAKLGRTTITIAHRLSTIQDSDLICVFQRGEIVERGTHDELLQLKGVYADLVRQQSLEVAH</sequence>
<feature type="non-terminal residue" evidence="1">
    <location>
        <position position="1"/>
    </location>
</feature>
<proteinExistence type="predicted"/>
<comment type="caution">
    <text evidence="1">The sequence shown here is derived from an EMBL/GenBank/DDBJ whole genome shotgun (WGS) entry which is preliminary data.</text>
</comment>
<protein>
    <submittedName>
        <fullName evidence="1">Uncharacterized protein</fullName>
    </submittedName>
</protein>
<evidence type="ECO:0000313" key="1">
    <source>
        <dbReference type="EMBL" id="KAJ1679250.1"/>
    </source>
</evidence>
<evidence type="ECO:0000313" key="2">
    <source>
        <dbReference type="Proteomes" id="UP001145114"/>
    </source>
</evidence>
<dbReference type="EMBL" id="JAMZIH010000500">
    <property type="protein sequence ID" value="KAJ1679250.1"/>
    <property type="molecule type" value="Genomic_DNA"/>
</dbReference>
<name>A0ACC1HRR3_9FUNG</name>
<keyword evidence="2" id="KW-1185">Reference proteome</keyword>